<organism evidence="12 13">
    <name type="scientific">Marinomonas ostreistagni</name>
    <dbReference type="NCBI Taxonomy" id="359209"/>
    <lineage>
        <taxon>Bacteria</taxon>
        <taxon>Pseudomonadati</taxon>
        <taxon>Pseudomonadota</taxon>
        <taxon>Gammaproteobacteria</taxon>
        <taxon>Oceanospirillales</taxon>
        <taxon>Oceanospirillaceae</taxon>
        <taxon>Marinomonas</taxon>
    </lineage>
</organism>
<feature type="binding site" evidence="9">
    <location>
        <begin position="187"/>
        <end position="192"/>
    </location>
    <ligand>
        <name>UTP</name>
        <dbReference type="ChEBI" id="CHEBI:46398"/>
    </ligand>
</feature>
<evidence type="ECO:0000313" key="12">
    <source>
        <dbReference type="EMBL" id="MBJ7549346.1"/>
    </source>
</evidence>
<feature type="active site" evidence="9">
    <location>
        <position position="515"/>
    </location>
</feature>
<dbReference type="Gene3D" id="3.40.50.300">
    <property type="entry name" value="P-loop containing nucleotide triphosphate hydrolases"/>
    <property type="match status" value="1"/>
</dbReference>
<dbReference type="HAMAP" id="MF_01227">
    <property type="entry name" value="PyrG"/>
    <property type="match status" value="1"/>
</dbReference>
<feature type="binding site" evidence="9">
    <location>
        <begin position="147"/>
        <end position="149"/>
    </location>
    <ligand>
        <name>CTP</name>
        <dbReference type="ChEBI" id="CHEBI:37563"/>
        <note>allosteric inhibitor</note>
    </ligand>
</feature>
<feature type="binding site" evidence="9">
    <location>
        <position position="241"/>
    </location>
    <ligand>
        <name>ATP</name>
        <dbReference type="ChEBI" id="CHEBI:30616"/>
    </ligand>
</feature>
<feature type="active site" description="Nucleophile; for glutamine hydrolysis" evidence="9">
    <location>
        <position position="379"/>
    </location>
</feature>
<feature type="binding site" evidence="9">
    <location>
        <position position="14"/>
    </location>
    <ligand>
        <name>CTP</name>
        <dbReference type="ChEBI" id="CHEBI:37563"/>
        <note>allosteric inhibitor</note>
    </ligand>
</feature>
<comment type="catalytic activity">
    <reaction evidence="9">
        <text>UTP + NH4(+) + ATP = CTP + ADP + phosphate + 2 H(+)</text>
        <dbReference type="Rhea" id="RHEA:16597"/>
        <dbReference type="ChEBI" id="CHEBI:15378"/>
        <dbReference type="ChEBI" id="CHEBI:28938"/>
        <dbReference type="ChEBI" id="CHEBI:30616"/>
        <dbReference type="ChEBI" id="CHEBI:37563"/>
        <dbReference type="ChEBI" id="CHEBI:43474"/>
        <dbReference type="ChEBI" id="CHEBI:46398"/>
        <dbReference type="ChEBI" id="CHEBI:456216"/>
    </reaction>
</comment>
<keyword evidence="4 9" id="KW-0547">Nucleotide-binding</keyword>
<dbReference type="CDD" id="cd01746">
    <property type="entry name" value="GATase1_CTP_Synthase"/>
    <property type="match status" value="1"/>
</dbReference>
<feature type="binding site" evidence="9">
    <location>
        <begin position="187"/>
        <end position="192"/>
    </location>
    <ligand>
        <name>CTP</name>
        <dbReference type="ChEBI" id="CHEBI:37563"/>
        <note>allosteric inhibitor</note>
    </ligand>
</feature>
<dbReference type="GO" id="GO:0003883">
    <property type="term" value="F:CTP synthase activity"/>
    <property type="evidence" value="ECO:0007669"/>
    <property type="project" value="UniProtKB-EC"/>
</dbReference>
<feature type="binding site" evidence="9">
    <location>
        <position position="72"/>
    </location>
    <ligand>
        <name>Mg(2+)</name>
        <dbReference type="ChEBI" id="CHEBI:18420"/>
    </ligand>
</feature>
<keyword evidence="5 9" id="KW-0067">ATP-binding</keyword>
<comment type="miscellaneous">
    <text evidence="9">CTPSs have evolved a hybrid strategy for distinguishing between UTP and CTP. The overlapping regions of the product feedback inhibitory and substrate sites recognize a common feature in both compounds, the triphosphate moiety. To differentiate isosteric substrate and product pyrimidine rings, an additional pocket far from the expected kinase/ligase catalytic site, specifically recognizes the cytosine and ribose portions of the product inhibitor.</text>
</comment>
<comment type="caution">
    <text evidence="9">Lacks conserved residue(s) required for the propagation of feature annotation.</text>
</comment>
<keyword evidence="7 9" id="KW-0665">Pyrimidine biosynthesis</keyword>
<reference evidence="12 13" key="1">
    <citation type="submission" date="2020-12" db="EMBL/GenBank/DDBJ databases">
        <title>Comparative genome analysis of fungal antagonists Marinomonas ostreistagni 398 and M. spartinae 468.</title>
        <authorList>
            <person name="Fields J.L."/>
            <person name="Mavrodi O.V."/>
            <person name="Biber P.D."/>
            <person name="Indest K.J."/>
            <person name="Mavrodi D.V."/>
        </authorList>
    </citation>
    <scope>NUCLEOTIDE SEQUENCE [LARGE SCALE GENOMIC DNA]</scope>
    <source>
        <strain evidence="12 13">USM7</strain>
    </source>
</reference>
<feature type="binding site" evidence="9">
    <location>
        <position position="140"/>
    </location>
    <ligand>
        <name>Mg(2+)</name>
        <dbReference type="ChEBI" id="CHEBI:18420"/>
    </ligand>
</feature>
<keyword evidence="6 9" id="KW-0315">Glutamine amidotransferase</keyword>
<proteinExistence type="inferred from homology"/>
<evidence type="ECO:0000256" key="7">
    <source>
        <dbReference type="ARBA" id="ARBA00022975"/>
    </source>
</evidence>
<evidence type="ECO:0000256" key="4">
    <source>
        <dbReference type="ARBA" id="ARBA00022741"/>
    </source>
</evidence>
<evidence type="ECO:0000256" key="6">
    <source>
        <dbReference type="ARBA" id="ARBA00022962"/>
    </source>
</evidence>
<evidence type="ECO:0000259" key="11">
    <source>
        <dbReference type="Pfam" id="PF06418"/>
    </source>
</evidence>
<dbReference type="InterPro" id="IPR004468">
    <property type="entry name" value="CTP_synthase"/>
</dbReference>
<feature type="region of interest" description="Amidoligase domain" evidence="9">
    <location>
        <begin position="1"/>
        <end position="266"/>
    </location>
</feature>
<dbReference type="Pfam" id="PF00117">
    <property type="entry name" value="GATase"/>
    <property type="match status" value="1"/>
</dbReference>
<evidence type="ECO:0000259" key="10">
    <source>
        <dbReference type="Pfam" id="PF00117"/>
    </source>
</evidence>
<sequence length="544" mass="60081">MATRYIFVTGGVVSSLGKGLASASLAAILESRGLKVTMLKLDPYINVDPGTMSPFQHGEVYVTEDGAETDLDLGHYERFIDTKMTKLNNFTSGRVYQHVLQKERRGDYLGGTVQVIPHITDEIKRRVIKGAEGADVALVEIGGTVGDIESQPFLEAVRQLKVELGSHRALFMHLTLVPYIRTAGETKTKPTQHSVKELRSIGIQPDILVCRSEVSIEAPERKKIALFTNVDERAVISLPDADTIYKIPQMLADQGLDSLIVQRFNLDCNIADLEIWNKVAQAKLNPEKQVNIAMVGKYMELLDAYKSLIEAMDHAGIHARTKVKLHYIDSEKVEEEGTSVLEGMDAILVPGGFGERGVEGKIRTAQYARENKIPYLGICLGMQVAVIEFARNVANLTGAHSTEFNLKTENPVVGLITEWVNSEGSKEIRSEESDLGGTMRLGAQNCNLIEGTKAHAAYGQDVISERHRHRYEVNNYYVPALKEAGLTISGLSADNSLVEMVEIADHPWFVACQFHPEFTSTPRYGHGLFSAFVHAALKYAGKEK</sequence>
<comment type="function">
    <text evidence="9">Catalyzes the ATP-dependent amination of UTP to CTP with either L-glutamine or ammonia as the source of nitrogen. Regulates intracellular CTP levels through interactions with the four ribonucleotide triphosphates.</text>
</comment>
<name>A0ABS0Z6R6_9GAMM</name>
<feature type="binding site" evidence="9">
    <location>
        <position position="470"/>
    </location>
    <ligand>
        <name>L-glutamine</name>
        <dbReference type="ChEBI" id="CHEBI:58359"/>
    </ligand>
</feature>
<comment type="catalytic activity">
    <reaction evidence="8 9">
        <text>UTP + L-glutamine + ATP + H2O = CTP + L-glutamate + ADP + phosphate + 2 H(+)</text>
        <dbReference type="Rhea" id="RHEA:26426"/>
        <dbReference type="ChEBI" id="CHEBI:15377"/>
        <dbReference type="ChEBI" id="CHEBI:15378"/>
        <dbReference type="ChEBI" id="CHEBI:29985"/>
        <dbReference type="ChEBI" id="CHEBI:30616"/>
        <dbReference type="ChEBI" id="CHEBI:37563"/>
        <dbReference type="ChEBI" id="CHEBI:43474"/>
        <dbReference type="ChEBI" id="CHEBI:46398"/>
        <dbReference type="ChEBI" id="CHEBI:58359"/>
        <dbReference type="ChEBI" id="CHEBI:456216"/>
        <dbReference type="EC" id="6.3.4.2"/>
    </reaction>
</comment>
<evidence type="ECO:0000313" key="13">
    <source>
        <dbReference type="Proteomes" id="UP000598488"/>
    </source>
</evidence>
<dbReference type="InterPro" id="IPR029062">
    <property type="entry name" value="Class_I_gatase-like"/>
</dbReference>
<protein>
    <recommendedName>
        <fullName evidence="9">CTP synthase</fullName>
        <ecNumber evidence="9">6.3.4.2</ecNumber>
    </recommendedName>
    <alternativeName>
        <fullName evidence="9">Cytidine 5'-triphosphate synthase</fullName>
    </alternativeName>
    <alternativeName>
        <fullName evidence="9">Cytidine triphosphate synthetase</fullName>
        <shortName evidence="9">CTP synthetase</shortName>
        <shortName evidence="9">CTPS</shortName>
    </alternativeName>
    <alternativeName>
        <fullName evidence="9">UTP--ammonia ligase</fullName>
    </alternativeName>
</protein>
<accession>A0ABS0Z6R6</accession>
<feature type="domain" description="CTP synthase N-terminal" evidence="11">
    <location>
        <begin position="4"/>
        <end position="266"/>
    </location>
</feature>
<feature type="binding site" evidence="9">
    <location>
        <position position="352"/>
    </location>
    <ligand>
        <name>L-glutamine</name>
        <dbReference type="ChEBI" id="CHEBI:58359"/>
    </ligand>
</feature>
<feature type="active site" evidence="9">
    <location>
        <position position="517"/>
    </location>
</feature>
<dbReference type="Proteomes" id="UP000598488">
    <property type="component" value="Unassembled WGS sequence"/>
</dbReference>
<dbReference type="Gene3D" id="3.40.50.880">
    <property type="match status" value="1"/>
</dbReference>
<dbReference type="CDD" id="cd03113">
    <property type="entry name" value="CTPS_N"/>
    <property type="match status" value="1"/>
</dbReference>
<keyword evidence="9" id="KW-0460">Magnesium</keyword>
<evidence type="ECO:0000256" key="5">
    <source>
        <dbReference type="ARBA" id="ARBA00022840"/>
    </source>
</evidence>
<comment type="similarity">
    <text evidence="2 9">Belongs to the CTP synthase family.</text>
</comment>
<dbReference type="PANTHER" id="PTHR11550:SF0">
    <property type="entry name" value="CTP SYNTHASE-RELATED"/>
    <property type="match status" value="1"/>
</dbReference>
<gene>
    <name evidence="9" type="primary">pyrG</name>
    <name evidence="12" type="ORF">JHD44_01520</name>
</gene>
<comment type="pathway">
    <text evidence="1 9">Pyrimidine metabolism; CTP biosynthesis via de novo pathway; CTP from UDP: step 2/2.</text>
</comment>
<evidence type="ECO:0000256" key="9">
    <source>
        <dbReference type="HAMAP-Rule" id="MF_01227"/>
    </source>
</evidence>
<dbReference type="InterPro" id="IPR033828">
    <property type="entry name" value="GATase1_CTP_Synthase"/>
</dbReference>
<dbReference type="SUPFAM" id="SSF52540">
    <property type="entry name" value="P-loop containing nucleoside triphosphate hydrolases"/>
    <property type="match status" value="1"/>
</dbReference>
<keyword evidence="3 9" id="KW-0436">Ligase</keyword>
<dbReference type="InterPro" id="IPR027417">
    <property type="entry name" value="P-loop_NTPase"/>
</dbReference>
<dbReference type="NCBIfam" id="TIGR00337">
    <property type="entry name" value="PyrG"/>
    <property type="match status" value="1"/>
</dbReference>
<evidence type="ECO:0000256" key="2">
    <source>
        <dbReference type="ARBA" id="ARBA00007533"/>
    </source>
</evidence>
<dbReference type="NCBIfam" id="NF003792">
    <property type="entry name" value="PRK05380.1"/>
    <property type="match status" value="1"/>
</dbReference>
<feature type="binding site" evidence="9">
    <location>
        <position position="403"/>
    </location>
    <ligand>
        <name>L-glutamine</name>
        <dbReference type="ChEBI" id="CHEBI:58359"/>
    </ligand>
</feature>
<evidence type="ECO:0000256" key="8">
    <source>
        <dbReference type="ARBA" id="ARBA00047781"/>
    </source>
</evidence>
<keyword evidence="13" id="KW-1185">Reference proteome</keyword>
<keyword evidence="9" id="KW-0479">Metal-binding</keyword>
<dbReference type="PROSITE" id="PS51273">
    <property type="entry name" value="GATASE_TYPE_1"/>
    <property type="match status" value="1"/>
</dbReference>
<dbReference type="InterPro" id="IPR017926">
    <property type="entry name" value="GATASE"/>
</dbReference>
<feature type="domain" description="Glutamine amidotransferase" evidence="10">
    <location>
        <begin position="301"/>
        <end position="534"/>
    </location>
</feature>
<dbReference type="EMBL" id="JAEMUH010000001">
    <property type="protein sequence ID" value="MBJ7549346.1"/>
    <property type="molecule type" value="Genomic_DNA"/>
</dbReference>
<dbReference type="RefSeq" id="WP_199460381.1">
    <property type="nucleotide sequence ID" value="NZ_JAEMUH010000001.1"/>
</dbReference>
<comment type="caution">
    <text evidence="12">The sequence shown here is derived from an EMBL/GenBank/DDBJ whole genome shotgun (WGS) entry which is preliminary data.</text>
</comment>
<feature type="binding site" evidence="9">
    <location>
        <position position="14"/>
    </location>
    <ligand>
        <name>UTP</name>
        <dbReference type="ChEBI" id="CHEBI:46398"/>
    </ligand>
</feature>
<feature type="binding site" evidence="9">
    <location>
        <position position="223"/>
    </location>
    <ligand>
        <name>UTP</name>
        <dbReference type="ChEBI" id="CHEBI:46398"/>
    </ligand>
</feature>
<feature type="binding site" evidence="9">
    <location>
        <position position="72"/>
    </location>
    <ligand>
        <name>ATP</name>
        <dbReference type="ChEBI" id="CHEBI:30616"/>
    </ligand>
</feature>
<comment type="activity regulation">
    <text evidence="9">Allosterically activated by GTP, when glutamine is the substrate; GTP has no effect on the reaction when ammonia is the substrate. The allosteric effector GTP functions by stabilizing the protein conformation that binds the tetrahedral intermediate(s) formed during glutamine hydrolysis. Inhibited by the product CTP, via allosteric rather than competitive inhibition.</text>
</comment>
<dbReference type="InterPro" id="IPR017456">
    <property type="entry name" value="CTP_synthase_N"/>
</dbReference>
<feature type="binding site" evidence="9">
    <location>
        <begin position="15"/>
        <end position="20"/>
    </location>
    <ligand>
        <name>ATP</name>
        <dbReference type="ChEBI" id="CHEBI:30616"/>
    </ligand>
</feature>
<feature type="binding site" evidence="9">
    <location>
        <position position="223"/>
    </location>
    <ligand>
        <name>CTP</name>
        <dbReference type="ChEBI" id="CHEBI:37563"/>
        <note>allosteric inhibitor</note>
    </ligand>
</feature>
<dbReference type="Pfam" id="PF06418">
    <property type="entry name" value="CTP_synth_N"/>
    <property type="match status" value="1"/>
</dbReference>
<comment type="catalytic activity">
    <reaction evidence="9">
        <text>L-glutamine + H2O = L-glutamate + NH4(+)</text>
        <dbReference type="Rhea" id="RHEA:15889"/>
        <dbReference type="ChEBI" id="CHEBI:15377"/>
        <dbReference type="ChEBI" id="CHEBI:28938"/>
        <dbReference type="ChEBI" id="CHEBI:29985"/>
        <dbReference type="ChEBI" id="CHEBI:58359"/>
    </reaction>
</comment>
<feature type="binding site" evidence="9">
    <location>
        <begin position="380"/>
        <end position="383"/>
    </location>
    <ligand>
        <name>L-glutamine</name>
        <dbReference type="ChEBI" id="CHEBI:58359"/>
    </ligand>
</feature>
<dbReference type="PANTHER" id="PTHR11550">
    <property type="entry name" value="CTP SYNTHASE"/>
    <property type="match status" value="1"/>
</dbReference>
<dbReference type="SUPFAM" id="SSF52317">
    <property type="entry name" value="Class I glutamine amidotransferase-like"/>
    <property type="match status" value="1"/>
</dbReference>
<evidence type="ECO:0000256" key="3">
    <source>
        <dbReference type="ARBA" id="ARBA00022598"/>
    </source>
</evidence>
<dbReference type="EC" id="6.3.4.2" evidence="9"/>
<comment type="subunit">
    <text evidence="9">Homotetramer.</text>
</comment>
<evidence type="ECO:0000256" key="1">
    <source>
        <dbReference type="ARBA" id="ARBA00005171"/>
    </source>
</evidence>